<reference evidence="1 2" key="1">
    <citation type="submission" date="2016-07" db="EMBL/GenBank/DDBJ databases">
        <title>Revisiting the Taxonomy of the Elizabethkingia Genus based on Whole-Genome Sequencing, Optical Mapping, and MALDI-TOF.</title>
        <authorList>
            <person name="Nicholson A.C."/>
        </authorList>
    </citation>
    <scope>NUCLEOTIDE SEQUENCE [LARGE SCALE GENOMIC DNA]</scope>
    <source>
        <strain evidence="1 2">C1558</strain>
    </source>
</reference>
<evidence type="ECO:0000313" key="2">
    <source>
        <dbReference type="Proteomes" id="UP000190016"/>
    </source>
</evidence>
<evidence type="ECO:0000313" key="1">
    <source>
        <dbReference type="EMBL" id="OPB94521.1"/>
    </source>
</evidence>
<sequence>MKEFEKEIQERKEYSPPTLHVVFVEMESTIAAGSATVRPGGVNQEAPKVEWELGDENIDLEIS</sequence>
<protein>
    <submittedName>
        <fullName evidence="1">Uncharacterized protein</fullName>
    </submittedName>
</protein>
<comment type="caution">
    <text evidence="1">The sequence shown here is derived from an EMBL/GenBank/DDBJ whole genome shotgun (WGS) entry which is preliminary data.</text>
</comment>
<dbReference type="Proteomes" id="UP000190016">
    <property type="component" value="Unassembled WGS sequence"/>
</dbReference>
<gene>
    <name evidence="1" type="ORF">BB021_18130</name>
</gene>
<keyword evidence="2" id="KW-1185">Reference proteome</keyword>
<dbReference type="RefSeq" id="WP_078777716.1">
    <property type="nucleotide sequence ID" value="NZ_MBDS01000001.1"/>
</dbReference>
<accession>A0ABX3ND16</accession>
<organism evidence="1 2">
    <name type="scientific">Elizabethkingia ursingii</name>
    <dbReference type="NCBI Taxonomy" id="1756150"/>
    <lineage>
        <taxon>Bacteria</taxon>
        <taxon>Pseudomonadati</taxon>
        <taxon>Bacteroidota</taxon>
        <taxon>Flavobacteriia</taxon>
        <taxon>Flavobacteriales</taxon>
        <taxon>Weeksellaceae</taxon>
        <taxon>Elizabethkingia</taxon>
    </lineage>
</organism>
<dbReference type="EMBL" id="MBDS01000001">
    <property type="protein sequence ID" value="OPB94521.1"/>
    <property type="molecule type" value="Genomic_DNA"/>
</dbReference>
<name>A0ABX3ND16_9FLAO</name>
<proteinExistence type="predicted"/>